<feature type="domain" description="Bacterial repeat" evidence="2">
    <location>
        <begin position="30"/>
        <end position="106"/>
    </location>
</feature>
<feature type="domain" description="Bacterial repeat" evidence="2">
    <location>
        <begin position="111"/>
        <end position="191"/>
    </location>
</feature>
<proteinExistence type="predicted"/>
<evidence type="ECO:0000256" key="1">
    <source>
        <dbReference type="SAM" id="SignalP"/>
    </source>
</evidence>
<feature type="signal peptide" evidence="1">
    <location>
        <begin position="1"/>
        <end position="24"/>
    </location>
</feature>
<evidence type="ECO:0000313" key="3">
    <source>
        <dbReference type="EMBL" id="KAB6148216.1"/>
    </source>
</evidence>
<organism evidence="3 4">
    <name type="scientific">Bacteroides xylanisolvens</name>
    <dbReference type="NCBI Taxonomy" id="371601"/>
    <lineage>
        <taxon>Bacteria</taxon>
        <taxon>Pseudomonadati</taxon>
        <taxon>Bacteroidota</taxon>
        <taxon>Bacteroidia</taxon>
        <taxon>Bacteroidales</taxon>
        <taxon>Bacteroidaceae</taxon>
        <taxon>Bacteroides</taxon>
    </lineage>
</organism>
<dbReference type="AlphaFoldDB" id="A0A7J5PYB5"/>
<dbReference type="InterPro" id="IPR044060">
    <property type="entry name" value="Bacterial_rp_domain"/>
</dbReference>
<gene>
    <name evidence="3" type="ORF">GA398_08140</name>
</gene>
<reference evidence="3 4" key="1">
    <citation type="journal article" date="2019" name="Nat. Med.">
        <title>A library of human gut bacterial isolates paired with longitudinal multiomics data enables mechanistic microbiome research.</title>
        <authorList>
            <person name="Poyet M."/>
            <person name="Groussin M."/>
            <person name="Gibbons S.M."/>
            <person name="Avila-Pacheco J."/>
            <person name="Jiang X."/>
            <person name="Kearney S.M."/>
            <person name="Perrotta A.R."/>
            <person name="Berdy B."/>
            <person name="Zhao S."/>
            <person name="Lieberman T.D."/>
            <person name="Swanson P.K."/>
            <person name="Smith M."/>
            <person name="Roesemann S."/>
            <person name="Alexander J.E."/>
            <person name="Rich S.A."/>
            <person name="Livny J."/>
            <person name="Vlamakis H."/>
            <person name="Clish C."/>
            <person name="Bullock K."/>
            <person name="Deik A."/>
            <person name="Scott J."/>
            <person name="Pierce K.A."/>
            <person name="Xavier R.J."/>
            <person name="Alm E.J."/>
        </authorList>
    </citation>
    <scope>NUCLEOTIDE SEQUENCE [LARGE SCALE GENOMIC DNA]</scope>
    <source>
        <strain evidence="3 4">BIOML-A58</strain>
    </source>
</reference>
<accession>A0A7J5PYB5</accession>
<keyword evidence="1" id="KW-0732">Signal</keyword>
<name>A0A7J5PYB5_9BACE</name>
<evidence type="ECO:0000313" key="4">
    <source>
        <dbReference type="Proteomes" id="UP000434604"/>
    </source>
</evidence>
<sequence>MKTARLFITLLVGATILLSGCNNDDDPVTYTVTVTQDANGTAEADKATAEAGTIVKLTATAADGYIFEKWTVESGDITLSPDAATNPATFTMPAGAVSVKAEFATIPPDTYTITVTNDGNGEAKATINDAEVTESLAGNTVTLTATPNTGYVFSKWTVESGGITFTDETANPATFTMPANAVSVKAEFAEVPKQYSIYLAISYNNAAYDMYISTLVNGVQTDLLPQGGSDAFSGSMTVSGGKTYVAASYFASSNGVTRACYWVDGAFTKLDGPVRVDETEPDHAQSIVVSDGKAYVAGLYMNNYKAVPCYWVDGVLNTLTLPDGASFGATYSIVVSGGKVYAAGYSYGSTRTPGYWDDGVFVPLDIPAGATFQVNDGGIGIAVADKVYVMGSYKLDSKNYPCVWADGTRTELSFDASANGGAIGKSMTVSGGKVYVSGYSVIDNRYKACFWVDGVRTDLDTPAGMYSMGNSIGVIDGKVYVGGSYFGTSYDYKPCYWFDGERTDLDIPTGGTQASIVGIYISE</sequence>
<dbReference type="RefSeq" id="WP_151934525.1">
    <property type="nucleotide sequence ID" value="NZ_WDED01000010.1"/>
</dbReference>
<comment type="caution">
    <text evidence="3">The sequence shown here is derived from an EMBL/GenBank/DDBJ whole genome shotgun (WGS) entry which is preliminary data.</text>
</comment>
<evidence type="ECO:0000259" key="2">
    <source>
        <dbReference type="Pfam" id="PF18998"/>
    </source>
</evidence>
<dbReference type="Pfam" id="PF18998">
    <property type="entry name" value="Flg_new_2"/>
    <property type="match status" value="2"/>
</dbReference>
<protein>
    <recommendedName>
        <fullName evidence="2">Bacterial repeat domain-containing protein</fullName>
    </recommendedName>
</protein>
<dbReference type="Proteomes" id="UP000434604">
    <property type="component" value="Unassembled WGS sequence"/>
</dbReference>
<feature type="chain" id="PRO_5029517055" description="Bacterial repeat domain-containing protein" evidence="1">
    <location>
        <begin position="25"/>
        <end position="523"/>
    </location>
</feature>
<dbReference type="PROSITE" id="PS51257">
    <property type="entry name" value="PROKAR_LIPOPROTEIN"/>
    <property type="match status" value="1"/>
</dbReference>
<dbReference type="EMBL" id="WDED01000010">
    <property type="protein sequence ID" value="KAB6148216.1"/>
    <property type="molecule type" value="Genomic_DNA"/>
</dbReference>